<sequence length="161" mass="18291">MDKLNRYIVQKKEWEDATNPDPRSKTAYLEENFLPVQKAGQLQLIDGDHELLPGIKLILTGGHTRGHQIVLSQSNGQTSVFWSDIIPTTSHISIPYVTAYDLFPLETMEKKKELVARAIRGKWVCFFVHDPKLAAGIISRKNRSYYINQIMPIAIKGEQNG</sequence>
<comment type="caution">
    <text evidence="5">The sequence shown here is derived from an EMBL/GenBank/DDBJ whole genome shotgun (WGS) entry which is preliminary data.</text>
</comment>
<keyword evidence="3" id="KW-0378">Hydrolase</keyword>
<keyword evidence="2" id="KW-0479">Metal-binding</keyword>
<dbReference type="AlphaFoldDB" id="A0A235BXP7"/>
<reference evidence="5 6" key="1">
    <citation type="submission" date="2017-07" db="EMBL/GenBank/DDBJ databases">
        <title>Recovery of genomes from metagenomes via a dereplication, aggregation, and scoring strategy.</title>
        <authorList>
            <person name="Sieber C.M."/>
            <person name="Probst A.J."/>
            <person name="Sharrar A."/>
            <person name="Thomas B.C."/>
            <person name="Hess M."/>
            <person name="Tringe S.G."/>
            <person name="Banfield J.F."/>
        </authorList>
    </citation>
    <scope>NUCLEOTIDE SEQUENCE [LARGE SCALE GENOMIC DNA]</scope>
    <source>
        <strain evidence="5">JGI_Cruoil_03_51_56</strain>
    </source>
</reference>
<comment type="similarity">
    <text evidence="1">Belongs to the metallo-beta-lactamase superfamily.</text>
</comment>
<dbReference type="PANTHER" id="PTHR42978:SF6">
    <property type="entry name" value="QUORUM-QUENCHING LACTONASE YTNP-RELATED"/>
    <property type="match status" value="1"/>
</dbReference>
<evidence type="ECO:0000256" key="4">
    <source>
        <dbReference type="ARBA" id="ARBA00022833"/>
    </source>
</evidence>
<keyword evidence="4" id="KW-0862">Zinc</keyword>
<dbReference type="PANTHER" id="PTHR42978">
    <property type="entry name" value="QUORUM-QUENCHING LACTONASE YTNP-RELATED-RELATED"/>
    <property type="match status" value="1"/>
</dbReference>
<evidence type="ECO:0000313" key="5">
    <source>
        <dbReference type="EMBL" id="OYD16567.1"/>
    </source>
</evidence>
<dbReference type="GO" id="GO:0016787">
    <property type="term" value="F:hydrolase activity"/>
    <property type="evidence" value="ECO:0007669"/>
    <property type="project" value="UniProtKB-KW"/>
</dbReference>
<dbReference type="GO" id="GO:0046872">
    <property type="term" value="F:metal ion binding"/>
    <property type="evidence" value="ECO:0007669"/>
    <property type="project" value="UniProtKB-KW"/>
</dbReference>
<name>A0A235BXP7_UNCW3</name>
<proteinExistence type="inferred from homology"/>
<evidence type="ECO:0000256" key="2">
    <source>
        <dbReference type="ARBA" id="ARBA00022723"/>
    </source>
</evidence>
<dbReference type="InterPro" id="IPR051013">
    <property type="entry name" value="MBL_superfamily_lactonases"/>
</dbReference>
<dbReference type="Gene3D" id="3.60.15.10">
    <property type="entry name" value="Ribonuclease Z/Hydroxyacylglutathione hydrolase-like"/>
    <property type="match status" value="1"/>
</dbReference>
<dbReference type="EMBL" id="NOZP01000045">
    <property type="protein sequence ID" value="OYD16567.1"/>
    <property type="molecule type" value="Genomic_DNA"/>
</dbReference>
<evidence type="ECO:0008006" key="7">
    <source>
        <dbReference type="Google" id="ProtNLM"/>
    </source>
</evidence>
<evidence type="ECO:0000256" key="1">
    <source>
        <dbReference type="ARBA" id="ARBA00007749"/>
    </source>
</evidence>
<organism evidence="5 6">
    <name type="scientific">candidate division WOR-3 bacterium JGI_Cruoil_03_51_56</name>
    <dbReference type="NCBI Taxonomy" id="1973747"/>
    <lineage>
        <taxon>Bacteria</taxon>
        <taxon>Bacteria division WOR-3</taxon>
    </lineage>
</organism>
<protein>
    <recommendedName>
        <fullName evidence="7">Metallo-beta-lactamase domain-containing protein</fullName>
    </recommendedName>
</protein>
<evidence type="ECO:0000256" key="3">
    <source>
        <dbReference type="ARBA" id="ARBA00022801"/>
    </source>
</evidence>
<dbReference type="InterPro" id="IPR036866">
    <property type="entry name" value="RibonucZ/Hydroxyglut_hydro"/>
</dbReference>
<dbReference type="Proteomes" id="UP000215559">
    <property type="component" value="Unassembled WGS sequence"/>
</dbReference>
<dbReference type="SUPFAM" id="SSF56281">
    <property type="entry name" value="Metallo-hydrolase/oxidoreductase"/>
    <property type="match status" value="1"/>
</dbReference>
<evidence type="ECO:0000313" key="6">
    <source>
        <dbReference type="Proteomes" id="UP000215559"/>
    </source>
</evidence>
<gene>
    <name evidence="5" type="ORF">CH330_02520</name>
</gene>
<accession>A0A235BXP7</accession>